<dbReference type="GO" id="GO:0016620">
    <property type="term" value="F:oxidoreductase activity, acting on the aldehyde or oxo group of donors, NAD or NADP as acceptor"/>
    <property type="evidence" value="ECO:0007669"/>
    <property type="project" value="InterPro"/>
</dbReference>
<organism evidence="1 2">
    <name type="scientific">Haloterrigena salina JCM 13891</name>
    <dbReference type="NCBI Taxonomy" id="1227488"/>
    <lineage>
        <taxon>Archaea</taxon>
        <taxon>Methanobacteriati</taxon>
        <taxon>Methanobacteriota</taxon>
        <taxon>Stenosarchaea group</taxon>
        <taxon>Halobacteria</taxon>
        <taxon>Halobacteriales</taxon>
        <taxon>Natrialbaceae</taxon>
        <taxon>Haloterrigena</taxon>
    </lineage>
</organism>
<protein>
    <submittedName>
        <fullName evidence="1">Aldehyde Dehydrogenase</fullName>
    </submittedName>
</protein>
<evidence type="ECO:0000313" key="2">
    <source>
        <dbReference type="Proteomes" id="UP000011657"/>
    </source>
</evidence>
<dbReference type="InterPro" id="IPR016163">
    <property type="entry name" value="Ald_DH_C"/>
</dbReference>
<dbReference type="EMBL" id="AOIS01000057">
    <property type="protein sequence ID" value="ELZ15402.1"/>
    <property type="molecule type" value="Genomic_DNA"/>
</dbReference>
<gene>
    <name evidence="1" type="ORF">C477_17005</name>
</gene>
<dbReference type="AlphaFoldDB" id="M0BZ88"/>
<sequence length="35" mass="3975">MPFGGYKDSSTNTYREQGDAGLDFFTSTKTVYLNY</sequence>
<keyword evidence="2" id="KW-1185">Reference proteome</keyword>
<reference evidence="1 2" key="1">
    <citation type="journal article" date="2014" name="PLoS Genet.">
        <title>Phylogenetically driven sequencing of extremely halophilic archaea reveals strategies for static and dynamic osmo-response.</title>
        <authorList>
            <person name="Becker E.A."/>
            <person name="Seitzer P.M."/>
            <person name="Tritt A."/>
            <person name="Larsen D."/>
            <person name="Krusor M."/>
            <person name="Yao A.I."/>
            <person name="Wu D."/>
            <person name="Madern D."/>
            <person name="Eisen J.A."/>
            <person name="Darling A.E."/>
            <person name="Facciotti M.T."/>
        </authorList>
    </citation>
    <scope>NUCLEOTIDE SEQUENCE [LARGE SCALE GENOMIC DNA]</scope>
    <source>
        <strain evidence="1 2">JCM 13891</strain>
    </source>
</reference>
<name>M0BZ88_9EURY</name>
<dbReference type="SUPFAM" id="SSF53720">
    <property type="entry name" value="ALDH-like"/>
    <property type="match status" value="1"/>
</dbReference>
<proteinExistence type="predicted"/>
<dbReference type="InterPro" id="IPR016161">
    <property type="entry name" value="Ald_DH/histidinol_DH"/>
</dbReference>
<evidence type="ECO:0000313" key="1">
    <source>
        <dbReference type="EMBL" id="ELZ15402.1"/>
    </source>
</evidence>
<dbReference type="Proteomes" id="UP000011657">
    <property type="component" value="Unassembled WGS sequence"/>
</dbReference>
<comment type="caution">
    <text evidence="1">The sequence shown here is derived from an EMBL/GenBank/DDBJ whole genome shotgun (WGS) entry which is preliminary data.</text>
</comment>
<dbReference type="eggNOG" id="arCOG01252">
    <property type="taxonomic scope" value="Archaea"/>
</dbReference>
<dbReference type="Gene3D" id="3.40.309.10">
    <property type="entry name" value="Aldehyde Dehydrogenase, Chain A, domain 2"/>
    <property type="match status" value="1"/>
</dbReference>
<dbReference type="STRING" id="1227488.C477_17005"/>
<accession>M0BZ88</accession>